<gene>
    <name evidence="2" type="ORF">EV132_104389</name>
</gene>
<evidence type="ECO:0000256" key="1">
    <source>
        <dbReference type="SAM" id="Phobius"/>
    </source>
</evidence>
<name>A0A4R3Q7L6_RHISU</name>
<organism evidence="2 3">
    <name type="scientific">Rhizobium sullae</name>
    <name type="common">Rhizobium hedysari</name>
    <dbReference type="NCBI Taxonomy" id="50338"/>
    <lineage>
        <taxon>Bacteria</taxon>
        <taxon>Pseudomonadati</taxon>
        <taxon>Pseudomonadota</taxon>
        <taxon>Alphaproteobacteria</taxon>
        <taxon>Hyphomicrobiales</taxon>
        <taxon>Rhizobiaceae</taxon>
        <taxon>Rhizobium/Agrobacterium group</taxon>
        <taxon>Rhizobium</taxon>
    </lineage>
</organism>
<evidence type="ECO:0000313" key="3">
    <source>
        <dbReference type="Proteomes" id="UP000294576"/>
    </source>
</evidence>
<accession>A0A4R3Q7L6</accession>
<keyword evidence="1" id="KW-0472">Membrane</keyword>
<proteinExistence type="predicted"/>
<feature type="transmembrane region" description="Helical" evidence="1">
    <location>
        <begin position="33"/>
        <end position="60"/>
    </location>
</feature>
<dbReference type="AlphaFoldDB" id="A0A4R3Q7L6"/>
<evidence type="ECO:0000313" key="2">
    <source>
        <dbReference type="EMBL" id="TCU17360.1"/>
    </source>
</evidence>
<reference evidence="2 3" key="1">
    <citation type="submission" date="2019-03" db="EMBL/GenBank/DDBJ databases">
        <title>Genomic Encyclopedia of Type Strains, Phase IV (KMG-V): Genome sequencing to study the core and pangenomes of soil and plant-associated prokaryotes.</title>
        <authorList>
            <person name="Whitman W."/>
        </authorList>
    </citation>
    <scope>NUCLEOTIDE SEQUENCE [LARGE SCALE GENOMIC DNA]</scope>
    <source>
        <strain evidence="2 3">Hc14</strain>
    </source>
</reference>
<sequence length="79" mass="8295">MVYIAPCQWTGQGIRSLNLAVGIMGTKAAKAMLLFAAMMFFAILALDIAVPALVLSVMALSTWAVTPDASLSRHEGKAA</sequence>
<keyword evidence="1" id="KW-0812">Transmembrane</keyword>
<dbReference type="Proteomes" id="UP000294576">
    <property type="component" value="Unassembled WGS sequence"/>
</dbReference>
<comment type="caution">
    <text evidence="2">The sequence shown here is derived from an EMBL/GenBank/DDBJ whole genome shotgun (WGS) entry which is preliminary data.</text>
</comment>
<dbReference type="EMBL" id="SMBH01000004">
    <property type="protein sequence ID" value="TCU17360.1"/>
    <property type="molecule type" value="Genomic_DNA"/>
</dbReference>
<keyword evidence="1" id="KW-1133">Transmembrane helix</keyword>
<protein>
    <submittedName>
        <fullName evidence="2">Uncharacterized protein</fullName>
    </submittedName>
</protein>